<name>A0A931LS96_FIMGI</name>
<feature type="transmembrane region" description="Helical" evidence="1">
    <location>
        <begin position="51"/>
        <end position="70"/>
    </location>
</feature>
<proteinExistence type="predicted"/>
<evidence type="ECO:0000313" key="2">
    <source>
        <dbReference type="EMBL" id="MBI1756452.1"/>
    </source>
</evidence>
<dbReference type="EMBL" id="JACOSL010000031">
    <property type="protein sequence ID" value="MBI1756452.1"/>
    <property type="molecule type" value="Genomic_DNA"/>
</dbReference>
<gene>
    <name evidence="2" type="ORF">HYR64_05015</name>
</gene>
<comment type="caution">
    <text evidence="2">The sequence shown here is derived from an EMBL/GenBank/DDBJ whole genome shotgun (WGS) entry which is preliminary data.</text>
</comment>
<evidence type="ECO:0000256" key="1">
    <source>
        <dbReference type="SAM" id="Phobius"/>
    </source>
</evidence>
<keyword evidence="1" id="KW-0472">Membrane</keyword>
<keyword evidence="1" id="KW-1133">Transmembrane helix</keyword>
<protein>
    <submittedName>
        <fullName evidence="2">Uncharacterized protein</fullName>
    </submittedName>
</protein>
<feature type="transmembrane region" description="Helical" evidence="1">
    <location>
        <begin position="110"/>
        <end position="129"/>
    </location>
</feature>
<sequence length="259" mass="28374">MEFLRMHLDRLESLAYILAAFFALSLVGYMIAVVGKTAARARQASGSWSSATVRLVRAGIILFTLGYAWSEPPHVALGSSAAAAWAGGLILAVAIFVVTLYALKGAWPLFGAWWLMFSLVVVGLIRSLAAPMISVPDTRDLQLVGIWVPSDSGRRANLMRSDKAAEILDSSALSLAGDGSSEFGFVTKDQRFQPFERGRWGTRGSVLFVRSIFTDYVNFDKRYYVLLDPDTVVLDQSVDFGKESTTYRRWSAASVAPTK</sequence>
<accession>A0A931LS96</accession>
<reference evidence="2" key="1">
    <citation type="submission" date="2020-07" db="EMBL/GenBank/DDBJ databases">
        <title>Huge and variable diversity of episymbiotic CPR bacteria and DPANN archaea in groundwater ecosystems.</title>
        <authorList>
            <person name="He C.Y."/>
            <person name="Keren R."/>
            <person name="Whittaker M."/>
            <person name="Farag I.F."/>
            <person name="Doudna J."/>
            <person name="Cate J.H.D."/>
            <person name="Banfield J.F."/>
        </authorList>
    </citation>
    <scope>NUCLEOTIDE SEQUENCE</scope>
    <source>
        <strain evidence="2">NC_groundwater_17_Pr7_B-0.1um_64_12</strain>
    </source>
</reference>
<evidence type="ECO:0000313" key="3">
    <source>
        <dbReference type="Proteomes" id="UP000727962"/>
    </source>
</evidence>
<dbReference type="AlphaFoldDB" id="A0A931LS96"/>
<organism evidence="2 3">
    <name type="scientific">Fimbriimonas ginsengisoli</name>
    <dbReference type="NCBI Taxonomy" id="1005039"/>
    <lineage>
        <taxon>Bacteria</taxon>
        <taxon>Bacillati</taxon>
        <taxon>Armatimonadota</taxon>
        <taxon>Fimbriimonadia</taxon>
        <taxon>Fimbriimonadales</taxon>
        <taxon>Fimbriimonadaceae</taxon>
        <taxon>Fimbriimonas</taxon>
    </lineage>
</organism>
<dbReference type="Proteomes" id="UP000727962">
    <property type="component" value="Unassembled WGS sequence"/>
</dbReference>
<keyword evidence="1" id="KW-0812">Transmembrane</keyword>
<feature type="transmembrane region" description="Helical" evidence="1">
    <location>
        <begin position="82"/>
        <end position="103"/>
    </location>
</feature>
<feature type="transmembrane region" description="Helical" evidence="1">
    <location>
        <begin position="14"/>
        <end position="39"/>
    </location>
</feature>